<sequence length="160" mass="18973">MQGTNKSLEKNSKALFRKGETEEIEMREALIKGLIPKKTQNRLMQLLIQRQDNNLQAAYAWTAQLTETGDIKLDEHTGRPQLLGPEQRKHLDKIVKKTELRQDLAYQVTVPRAVLFLKKEAMIRRVRWVCKYQRRRWNTTTDKATFQLFRNMIKVWYKSG</sequence>
<comment type="caution">
    <text evidence="1">The sequence shown here is derived from an EMBL/GenBank/DDBJ whole genome shotgun (WGS) entry which is preliminary data.</text>
</comment>
<protein>
    <submittedName>
        <fullName evidence="1">7953_t:CDS:1</fullName>
    </submittedName>
</protein>
<organism evidence="1 2">
    <name type="scientific">Dentiscutata erythropus</name>
    <dbReference type="NCBI Taxonomy" id="1348616"/>
    <lineage>
        <taxon>Eukaryota</taxon>
        <taxon>Fungi</taxon>
        <taxon>Fungi incertae sedis</taxon>
        <taxon>Mucoromycota</taxon>
        <taxon>Glomeromycotina</taxon>
        <taxon>Glomeromycetes</taxon>
        <taxon>Diversisporales</taxon>
        <taxon>Gigasporaceae</taxon>
        <taxon>Dentiscutata</taxon>
    </lineage>
</organism>
<proteinExistence type="predicted"/>
<evidence type="ECO:0000313" key="2">
    <source>
        <dbReference type="Proteomes" id="UP000789405"/>
    </source>
</evidence>
<evidence type="ECO:0000313" key="1">
    <source>
        <dbReference type="EMBL" id="CAG8549233.1"/>
    </source>
</evidence>
<dbReference type="OrthoDB" id="10488828at2759"/>
<accession>A0A9N9B0J9</accession>
<dbReference type="Proteomes" id="UP000789405">
    <property type="component" value="Unassembled WGS sequence"/>
</dbReference>
<name>A0A9N9B0J9_9GLOM</name>
<keyword evidence="2" id="KW-1185">Reference proteome</keyword>
<dbReference type="EMBL" id="CAJVPY010002122">
    <property type="protein sequence ID" value="CAG8549233.1"/>
    <property type="molecule type" value="Genomic_DNA"/>
</dbReference>
<gene>
    <name evidence="1" type="ORF">DERYTH_LOCUS5183</name>
</gene>
<reference evidence="1" key="1">
    <citation type="submission" date="2021-06" db="EMBL/GenBank/DDBJ databases">
        <authorList>
            <person name="Kallberg Y."/>
            <person name="Tangrot J."/>
            <person name="Rosling A."/>
        </authorList>
    </citation>
    <scope>NUCLEOTIDE SEQUENCE</scope>
    <source>
        <strain evidence="1">MA453B</strain>
    </source>
</reference>
<dbReference type="AlphaFoldDB" id="A0A9N9B0J9"/>